<gene>
    <name evidence="3" type="ORF">ACF05T_12365</name>
</gene>
<feature type="region of interest" description="Disordered" evidence="1">
    <location>
        <begin position="1"/>
        <end position="21"/>
    </location>
</feature>
<feature type="transmembrane region" description="Helical" evidence="2">
    <location>
        <begin position="513"/>
        <end position="533"/>
    </location>
</feature>
<feature type="transmembrane region" description="Helical" evidence="2">
    <location>
        <begin position="123"/>
        <end position="150"/>
    </location>
</feature>
<feature type="transmembrane region" description="Helical" evidence="2">
    <location>
        <begin position="479"/>
        <end position="507"/>
    </location>
</feature>
<dbReference type="RefSeq" id="WP_391934247.1">
    <property type="nucleotide sequence ID" value="NZ_JBIBSM010000005.1"/>
</dbReference>
<feature type="transmembrane region" description="Helical" evidence="2">
    <location>
        <begin position="360"/>
        <end position="378"/>
    </location>
</feature>
<feature type="transmembrane region" description="Helical" evidence="2">
    <location>
        <begin position="156"/>
        <end position="176"/>
    </location>
</feature>
<dbReference type="EMBL" id="JBIBSM010000005">
    <property type="protein sequence ID" value="MFF8276884.1"/>
    <property type="molecule type" value="Genomic_DNA"/>
</dbReference>
<feature type="transmembrane region" description="Helical" evidence="2">
    <location>
        <begin position="82"/>
        <end position="102"/>
    </location>
</feature>
<sequence>MTTAAPASPASPVSPASPASPAPPSLTAVFVRLKLSLLRNGLRQSAGRTAAYVTSIVVTVVFAAAMLLAFVLMRGSADADSVAVLLTAVLALCWAVMPLFVPGGDETLDPSRLVMLPLRPRPLVRALLVASLVGSGPLFTLCIALGAGGLALARGAAGVVAAVVAVPLVVLVCVALSRAVAAANVRLLTSRKGRDLAVLSGLLIAVGIQLVNFGAQRLSRAGGLSSLEPAAAVVGWLPPASAIAAVDSASEGDYAVAAGQLLLTVVVLVALVYWWQRSLVKLMTTPDGSTIGAASGSGARDRSGTGLLARLLPGGRTGTVMERTLRYVWRDPKTKAAWISSLAIGAIVPLFNALQGTGSVYFACFASGMLGIQMYNQFGQDTSAFWMVAQTISTAADAYAELRARALALLVITLPYTAVVTAATAAVLGDWSSLPDALGVAFALLGAMVATGAVASASFPYSIPQDSAYKNVAPGQGGLAWISILGGMLAAALLCAPVIGATIYLHLADEESLLWLLLPGGALYGALLAWAGLKLAAPRTAGRLPEILAAVSKG</sequence>
<keyword evidence="4" id="KW-1185">Reference proteome</keyword>
<evidence type="ECO:0000256" key="1">
    <source>
        <dbReference type="SAM" id="MobiDB-lite"/>
    </source>
</evidence>
<reference evidence="3 4" key="1">
    <citation type="submission" date="2024-10" db="EMBL/GenBank/DDBJ databases">
        <title>The Natural Products Discovery Center: Release of the First 8490 Sequenced Strains for Exploring Actinobacteria Biosynthetic Diversity.</title>
        <authorList>
            <person name="Kalkreuter E."/>
            <person name="Kautsar S.A."/>
            <person name="Yang D."/>
            <person name="Bader C.D."/>
            <person name="Teijaro C.N."/>
            <person name="Fluegel L."/>
            <person name="Davis C.M."/>
            <person name="Simpson J.R."/>
            <person name="Lauterbach L."/>
            <person name="Steele A.D."/>
            <person name="Gui C."/>
            <person name="Meng S."/>
            <person name="Li G."/>
            <person name="Viehrig K."/>
            <person name="Ye F."/>
            <person name="Su P."/>
            <person name="Kiefer A.F."/>
            <person name="Nichols A."/>
            <person name="Cepeda A.J."/>
            <person name="Yan W."/>
            <person name="Fan B."/>
            <person name="Jiang Y."/>
            <person name="Adhikari A."/>
            <person name="Zheng C.-J."/>
            <person name="Schuster L."/>
            <person name="Cowan T.M."/>
            <person name="Smanski M.J."/>
            <person name="Chevrette M.G."/>
            <person name="De Carvalho L.P.S."/>
            <person name="Shen B."/>
        </authorList>
    </citation>
    <scope>NUCLEOTIDE SEQUENCE [LARGE SCALE GENOMIC DNA]</scope>
    <source>
        <strain evidence="3 4">NPDC015755</strain>
    </source>
</reference>
<comment type="caution">
    <text evidence="3">The sequence shown here is derived from an EMBL/GenBank/DDBJ whole genome shotgun (WGS) entry which is preliminary data.</text>
</comment>
<feature type="transmembrane region" description="Helical" evidence="2">
    <location>
        <begin position="254"/>
        <end position="275"/>
    </location>
</feature>
<proteinExistence type="predicted"/>
<keyword evidence="2" id="KW-1133">Transmembrane helix</keyword>
<accession>A0ABW6YAM2</accession>
<feature type="transmembrane region" description="Helical" evidence="2">
    <location>
        <begin position="49"/>
        <end position="70"/>
    </location>
</feature>
<evidence type="ECO:0000313" key="3">
    <source>
        <dbReference type="EMBL" id="MFF8276884.1"/>
    </source>
</evidence>
<name>A0ABW6YAM2_9ACTN</name>
<organism evidence="3 4">
    <name type="scientific">Streptomyces lateritius</name>
    <dbReference type="NCBI Taxonomy" id="67313"/>
    <lineage>
        <taxon>Bacteria</taxon>
        <taxon>Bacillati</taxon>
        <taxon>Actinomycetota</taxon>
        <taxon>Actinomycetes</taxon>
        <taxon>Kitasatosporales</taxon>
        <taxon>Streptomycetaceae</taxon>
        <taxon>Streptomyces</taxon>
    </lineage>
</organism>
<feature type="transmembrane region" description="Helical" evidence="2">
    <location>
        <begin position="336"/>
        <end position="354"/>
    </location>
</feature>
<keyword evidence="2" id="KW-0472">Membrane</keyword>
<feature type="transmembrane region" description="Helical" evidence="2">
    <location>
        <begin position="440"/>
        <end position="459"/>
    </location>
</feature>
<evidence type="ECO:0000313" key="4">
    <source>
        <dbReference type="Proteomes" id="UP001603013"/>
    </source>
</evidence>
<feature type="transmembrane region" description="Helical" evidence="2">
    <location>
        <begin position="407"/>
        <end position="428"/>
    </location>
</feature>
<feature type="transmembrane region" description="Helical" evidence="2">
    <location>
        <begin position="196"/>
        <end position="215"/>
    </location>
</feature>
<protein>
    <submittedName>
        <fullName evidence="3">Transporter</fullName>
    </submittedName>
</protein>
<keyword evidence="2" id="KW-0812">Transmembrane</keyword>
<feature type="compositionally biased region" description="Low complexity" evidence="1">
    <location>
        <begin position="1"/>
        <end position="17"/>
    </location>
</feature>
<evidence type="ECO:0000256" key="2">
    <source>
        <dbReference type="SAM" id="Phobius"/>
    </source>
</evidence>
<dbReference type="Proteomes" id="UP001603013">
    <property type="component" value="Unassembled WGS sequence"/>
</dbReference>